<name>A0A4Q0YIC1_9GAMM</name>
<evidence type="ECO:0000256" key="4">
    <source>
        <dbReference type="ARBA" id="ARBA00022598"/>
    </source>
</evidence>
<dbReference type="RefSeq" id="WP_129124247.1">
    <property type="nucleotide sequence ID" value="NZ_PEIB01000049.1"/>
</dbReference>
<dbReference type="GO" id="GO:0009249">
    <property type="term" value="P:protein lipoylation"/>
    <property type="evidence" value="ECO:0007669"/>
    <property type="project" value="InterPro"/>
</dbReference>
<dbReference type="Gene3D" id="3.30.390.50">
    <property type="entry name" value="CO dehydrogenase flavoprotein, C-terminal domain"/>
    <property type="match status" value="1"/>
</dbReference>
<dbReference type="PANTHER" id="PTHR12561">
    <property type="entry name" value="LIPOATE-PROTEIN LIGASE"/>
    <property type="match status" value="1"/>
</dbReference>
<dbReference type="PANTHER" id="PTHR12561:SF3">
    <property type="entry name" value="LIPOYLTRANSFERASE 1, MITOCHONDRIAL"/>
    <property type="match status" value="1"/>
</dbReference>
<evidence type="ECO:0000256" key="6">
    <source>
        <dbReference type="ARBA" id="ARBA00022840"/>
    </source>
</evidence>
<dbReference type="GO" id="GO:0005524">
    <property type="term" value="F:ATP binding"/>
    <property type="evidence" value="ECO:0007669"/>
    <property type="project" value="UniProtKB-KW"/>
</dbReference>
<organism evidence="9 10">
    <name type="scientific">Veronia nyctiphanis</name>
    <dbReference type="NCBI Taxonomy" id="1278244"/>
    <lineage>
        <taxon>Bacteria</taxon>
        <taxon>Pseudomonadati</taxon>
        <taxon>Pseudomonadota</taxon>
        <taxon>Gammaproteobacteria</taxon>
        <taxon>Vibrionales</taxon>
        <taxon>Vibrionaceae</taxon>
        <taxon>Veronia</taxon>
    </lineage>
</organism>
<reference evidence="9 10" key="1">
    <citation type="submission" date="2017-10" db="EMBL/GenBank/DDBJ databases">
        <title>Nyctiphanis sp. nov., isolated from the stomach of the euphausiid Nyctiphanes simplex (Hansen, 1911) in the Gulf of California.</title>
        <authorList>
            <person name="Gomez-Gil B."/>
            <person name="Aguilar-Mendez M."/>
            <person name="Lopez-Cortes A."/>
            <person name="Gomez-Gutierrez J."/>
            <person name="Roque A."/>
            <person name="Lang E."/>
            <person name="Gonzalez-Castillo A."/>
        </authorList>
    </citation>
    <scope>NUCLEOTIDE SEQUENCE [LARGE SCALE GENOMIC DNA]</scope>
    <source>
        <strain evidence="9 10">CAIM 600</strain>
    </source>
</reference>
<evidence type="ECO:0000256" key="5">
    <source>
        <dbReference type="ARBA" id="ARBA00022741"/>
    </source>
</evidence>
<protein>
    <recommendedName>
        <fullName evidence="3">lipoate--protein ligase</fullName>
        <ecNumber evidence="3">6.3.1.20</ecNumber>
    </recommendedName>
</protein>
<evidence type="ECO:0000259" key="8">
    <source>
        <dbReference type="PROSITE" id="PS51733"/>
    </source>
</evidence>
<dbReference type="NCBIfam" id="TIGR00545">
    <property type="entry name" value="lipoyltrans"/>
    <property type="match status" value="1"/>
</dbReference>
<keyword evidence="10" id="KW-1185">Reference proteome</keyword>
<dbReference type="GO" id="GO:0016979">
    <property type="term" value="F:lipoate-protein ligase activity"/>
    <property type="evidence" value="ECO:0007669"/>
    <property type="project" value="UniProtKB-EC"/>
</dbReference>
<dbReference type="InterPro" id="IPR004143">
    <property type="entry name" value="BPL_LPL_catalytic"/>
</dbReference>
<keyword evidence="5" id="KW-0547">Nucleotide-binding</keyword>
<gene>
    <name evidence="9" type="primary">lplA</name>
    <name evidence="9" type="ORF">CS022_23255</name>
</gene>
<dbReference type="SUPFAM" id="SSF82649">
    <property type="entry name" value="SufE/NifU"/>
    <property type="match status" value="1"/>
</dbReference>
<dbReference type="Pfam" id="PF21948">
    <property type="entry name" value="LplA-B_cat"/>
    <property type="match status" value="1"/>
</dbReference>
<evidence type="ECO:0000313" key="9">
    <source>
        <dbReference type="EMBL" id="RXJ70457.1"/>
    </source>
</evidence>
<feature type="domain" description="BPL/LPL catalytic" evidence="8">
    <location>
        <begin position="1"/>
        <end position="110"/>
    </location>
</feature>
<evidence type="ECO:0000256" key="2">
    <source>
        <dbReference type="ARBA" id="ARBA00005124"/>
    </source>
</evidence>
<dbReference type="GO" id="GO:0017118">
    <property type="term" value="F:lipoyltransferase activity"/>
    <property type="evidence" value="ECO:0007669"/>
    <property type="project" value="TreeGrafter"/>
</dbReference>
<dbReference type="InterPro" id="IPR004562">
    <property type="entry name" value="LipoylTrfase_LipoateP_Ligase"/>
</dbReference>
<evidence type="ECO:0000313" key="10">
    <source>
        <dbReference type="Proteomes" id="UP000290287"/>
    </source>
</evidence>
<keyword evidence="6" id="KW-0067">ATP-binding</keyword>
<keyword evidence="4 9" id="KW-0436">Ligase</keyword>
<evidence type="ECO:0000256" key="3">
    <source>
        <dbReference type="ARBA" id="ARBA00012367"/>
    </source>
</evidence>
<comment type="catalytic activity">
    <reaction evidence="7">
        <text>L-lysyl-[lipoyl-carrier protein] + (R)-lipoate + ATP = N(6)-[(R)-lipoyl]-L-lysyl-[lipoyl-carrier protein] + AMP + diphosphate + H(+)</text>
        <dbReference type="Rhea" id="RHEA:49288"/>
        <dbReference type="Rhea" id="RHEA-COMP:10500"/>
        <dbReference type="Rhea" id="RHEA-COMP:10502"/>
        <dbReference type="ChEBI" id="CHEBI:15378"/>
        <dbReference type="ChEBI" id="CHEBI:29969"/>
        <dbReference type="ChEBI" id="CHEBI:30616"/>
        <dbReference type="ChEBI" id="CHEBI:33019"/>
        <dbReference type="ChEBI" id="CHEBI:83088"/>
        <dbReference type="ChEBI" id="CHEBI:83099"/>
        <dbReference type="ChEBI" id="CHEBI:456215"/>
        <dbReference type="EC" id="6.3.1.20"/>
    </reaction>
</comment>
<dbReference type="Proteomes" id="UP000290287">
    <property type="component" value="Unassembled WGS sequence"/>
</dbReference>
<dbReference type="EC" id="6.3.1.20" evidence="3"/>
<dbReference type="Pfam" id="PF10437">
    <property type="entry name" value="Lip_prot_lig_C"/>
    <property type="match status" value="1"/>
</dbReference>
<dbReference type="AlphaFoldDB" id="A0A4Q0YIC1"/>
<dbReference type="SUPFAM" id="SSF55681">
    <property type="entry name" value="Class II aaRS and biotin synthetases"/>
    <property type="match status" value="1"/>
</dbReference>
<dbReference type="OrthoDB" id="9787898at2"/>
<dbReference type="InterPro" id="IPR045864">
    <property type="entry name" value="aa-tRNA-synth_II/BPL/LPL"/>
</dbReference>
<comment type="caution">
    <text evidence="9">The sequence shown here is derived from an EMBL/GenBank/DDBJ whole genome shotgun (WGS) entry which is preliminary data.</text>
</comment>
<evidence type="ECO:0000256" key="7">
    <source>
        <dbReference type="ARBA" id="ARBA00048037"/>
    </source>
</evidence>
<dbReference type="GO" id="GO:0005829">
    <property type="term" value="C:cytosol"/>
    <property type="evidence" value="ECO:0007669"/>
    <property type="project" value="TreeGrafter"/>
</dbReference>
<sequence>MLCSHGQTAFFLTGRNDLVVDIDGSERKFSGSAYRETMDRGFHHGTLLLNANMTRLADYLNPDKKKLSAKGITSVRSRVINLSEVVSEIDHDAVCGAIKQAFFDYHGEQVQPEFISPEQHPYLPGFDEKFATQSSWQWNLGNTPEFDHQLSERFPWGGVDAHLNVVKGQIIEAKIFTDSLDPTPLELLSEKLVGQRYCEVGIRGAVNEVLDRFPEREDIMNEIKDWLIIAIR</sequence>
<comment type="pathway">
    <text evidence="2">Protein modification; protein lipoylation via exogenous pathway; protein N(6)-(lipoyl)lysine from lipoate: step 1/2.</text>
</comment>
<dbReference type="Gene3D" id="3.30.930.10">
    <property type="entry name" value="Bira Bifunctional Protein, Domain 2"/>
    <property type="match status" value="1"/>
</dbReference>
<dbReference type="EMBL" id="PEIB01000049">
    <property type="protein sequence ID" value="RXJ70457.1"/>
    <property type="molecule type" value="Genomic_DNA"/>
</dbReference>
<dbReference type="UniPathway" id="UPA00537">
    <property type="reaction ID" value="UER00594"/>
</dbReference>
<proteinExistence type="predicted"/>
<accession>A0A4Q0YIC1</accession>
<evidence type="ECO:0000256" key="1">
    <source>
        <dbReference type="ARBA" id="ARBA00005085"/>
    </source>
</evidence>
<comment type="pathway">
    <text evidence="1">Protein modification; protein lipoylation via exogenous pathway; protein N(6)-(lipoyl)lysine from lipoate: step 2/2.</text>
</comment>
<dbReference type="PROSITE" id="PS51733">
    <property type="entry name" value="BPL_LPL_CATALYTIC"/>
    <property type="match status" value="1"/>
</dbReference>
<dbReference type="InterPro" id="IPR019491">
    <property type="entry name" value="Lipoate_protein_ligase_C"/>
</dbReference>